<accession>A0A5E4FIH8</accession>
<evidence type="ECO:0000313" key="5">
    <source>
        <dbReference type="Proteomes" id="UP001054821"/>
    </source>
</evidence>
<dbReference type="EMBL" id="CABIKO010000131">
    <property type="protein sequence ID" value="VVA27954.1"/>
    <property type="molecule type" value="Genomic_DNA"/>
</dbReference>
<evidence type="ECO:0000256" key="1">
    <source>
        <dbReference type="SAM" id="MobiDB-lite"/>
    </source>
</evidence>
<sequence length="161" mass="17795">MSNLTTTARWLQPTWHDPGGFLPHSQGSRGRPQQAVRVRAHALRPVLQPRPTMRRIGKGPARAGDHVWAKAQPTQPARAPYQSACAAGADKEEAWRGCSIINLYELVQHAGNILPSENSSAPLLLLLSASSSLKWKRRSSSSSSKWLFLQQEEGILLLIFK</sequence>
<dbReference type="AlphaFoldDB" id="A0A5E4FIH8"/>
<dbReference type="Gramene" id="VVA27954">
    <property type="protein sequence ID" value="VVA27954"/>
    <property type="gene ID" value="Prudul26B030120"/>
</dbReference>
<reference evidence="2 5" key="3">
    <citation type="journal article" date="2022" name="G3 (Bethesda)">
        <title>Whole-genome sequence and methylome profiling of the almond [Prunus dulcis (Mill.) D.A. Webb] cultivar 'Nonpareil'.</title>
        <authorList>
            <person name="D'Amico-Willman K.M."/>
            <person name="Ouma W.Z."/>
            <person name="Meulia T."/>
            <person name="Sideli G.M."/>
            <person name="Gradziel T.M."/>
            <person name="Fresnedo-Ramirez J."/>
        </authorList>
    </citation>
    <scope>NUCLEOTIDE SEQUENCE [LARGE SCALE GENOMIC DNA]</scope>
    <source>
        <strain evidence="2">Clone GOH B32 T37-40</strain>
    </source>
</reference>
<reference evidence="4" key="2">
    <citation type="journal article" date="2020" name="Plant J.">
        <title>Transposons played a major role in the diversification between the closely related almond and peach genomes: results from the almond genome sequence.</title>
        <authorList>
            <person name="Alioto T."/>
            <person name="Alexiou K.G."/>
            <person name="Bardil A."/>
            <person name="Barteri F."/>
            <person name="Castanera R."/>
            <person name="Cruz F."/>
            <person name="Dhingra A."/>
            <person name="Duval H."/>
            <person name="Fernandez I Marti A."/>
            <person name="Frias L."/>
            <person name="Galan B."/>
            <person name="Garcia J.L."/>
            <person name="Howad W."/>
            <person name="Gomez-Garrido J."/>
            <person name="Gut M."/>
            <person name="Julca I."/>
            <person name="Morata J."/>
            <person name="Puigdomenech P."/>
            <person name="Ribeca P."/>
            <person name="Rubio Cabetas M.J."/>
            <person name="Vlasova A."/>
            <person name="Wirthensohn M."/>
            <person name="Garcia-Mas J."/>
            <person name="Gabaldon T."/>
            <person name="Casacuberta J.M."/>
            <person name="Arus P."/>
        </authorList>
    </citation>
    <scope>NUCLEOTIDE SEQUENCE [LARGE SCALE GENOMIC DNA]</scope>
    <source>
        <strain evidence="4">cv. Texas</strain>
    </source>
</reference>
<dbReference type="EMBL" id="JAJFAZ020000002">
    <property type="protein sequence ID" value="KAI5345042.1"/>
    <property type="molecule type" value="Genomic_DNA"/>
</dbReference>
<dbReference type="InParanoid" id="A0A5E4FIH8"/>
<evidence type="ECO:0000313" key="4">
    <source>
        <dbReference type="Proteomes" id="UP000327085"/>
    </source>
</evidence>
<dbReference type="Proteomes" id="UP000327085">
    <property type="component" value="Chromosome 2"/>
</dbReference>
<gene>
    <name evidence="3" type="ORF">ALMOND_2B030120</name>
    <name evidence="2" type="ORF">L3X38_012919</name>
</gene>
<proteinExistence type="predicted"/>
<dbReference type="Proteomes" id="UP001054821">
    <property type="component" value="Chromosome 2"/>
</dbReference>
<evidence type="ECO:0000313" key="3">
    <source>
        <dbReference type="EMBL" id="VVA27954.1"/>
    </source>
</evidence>
<keyword evidence="5" id="KW-1185">Reference proteome</keyword>
<feature type="region of interest" description="Disordered" evidence="1">
    <location>
        <begin position="1"/>
        <end position="33"/>
    </location>
</feature>
<protein>
    <submittedName>
        <fullName evidence="3">Uncharacterized protein</fullName>
    </submittedName>
</protein>
<name>A0A5E4FIH8_PRUDU</name>
<organism evidence="3 4">
    <name type="scientific">Prunus dulcis</name>
    <name type="common">Almond</name>
    <name type="synonym">Amygdalus dulcis</name>
    <dbReference type="NCBI Taxonomy" id="3755"/>
    <lineage>
        <taxon>Eukaryota</taxon>
        <taxon>Viridiplantae</taxon>
        <taxon>Streptophyta</taxon>
        <taxon>Embryophyta</taxon>
        <taxon>Tracheophyta</taxon>
        <taxon>Spermatophyta</taxon>
        <taxon>Magnoliopsida</taxon>
        <taxon>eudicotyledons</taxon>
        <taxon>Gunneridae</taxon>
        <taxon>Pentapetalae</taxon>
        <taxon>rosids</taxon>
        <taxon>fabids</taxon>
        <taxon>Rosales</taxon>
        <taxon>Rosaceae</taxon>
        <taxon>Amygdaloideae</taxon>
        <taxon>Amygdaleae</taxon>
        <taxon>Prunus</taxon>
    </lineage>
</organism>
<reference evidence="3" key="1">
    <citation type="submission" date="2019-07" db="EMBL/GenBank/DDBJ databases">
        <authorList>
            <person name="Alioto T."/>
            <person name="Alioto T."/>
            <person name="Gomez Garrido J."/>
        </authorList>
    </citation>
    <scope>NUCLEOTIDE SEQUENCE</scope>
</reference>
<evidence type="ECO:0000313" key="2">
    <source>
        <dbReference type="EMBL" id="KAI5345042.1"/>
    </source>
</evidence>